<dbReference type="PANTHER" id="PTHR36607">
    <property type="entry name" value="1,2-DIHYDROXY-3-KETO-5-METHYLTHIOPENTENE DIOXYGENASE 4"/>
    <property type="match status" value="1"/>
</dbReference>
<dbReference type="InterPro" id="IPR019557">
    <property type="entry name" value="AminoTfrase-like_pln_mobile"/>
</dbReference>
<reference evidence="2 3" key="1">
    <citation type="submission" date="2024-01" db="EMBL/GenBank/DDBJ databases">
        <title>The complete chloroplast genome sequence of Lithospermum erythrorhizon: insights into the phylogenetic relationship among Boraginaceae species and the maternal lineages of purple gromwells.</title>
        <authorList>
            <person name="Okada T."/>
            <person name="Watanabe K."/>
        </authorList>
    </citation>
    <scope>NUCLEOTIDE SEQUENCE [LARGE SCALE GENOMIC DNA]</scope>
</reference>
<sequence length="431" mass="47380">MLANASLTGSVQASLCVYDCSDELLKAFCKNWCPSTNTLIIPQGELSVSLWDLLELGGLSVTGCLFDEAVPTAESCRFFLSGYEAVDQSNSKVASLNMCPRRSSVVEHSPWVSTNKNSFDVLKVGIDLEEELYCATFLSCRLCVFVLPAEPLDLIHASVFKMGSFMANGSKVSLAPPVLACIYRGLSQISLSNNPSAAPECFPAHYLFDWIGSYLHAHHTTTNRPVSPQMMRYHGKDRGKVYALSEARSVLHSARQTVTLPGHTTPNSPPVSYNTWLNMIFLSEAPRSLSMKHGKGKSLPTGVHPSTLIFQLSGSSKRTRSSNSITEDRDPKHARVTIAQQAKTILRTGASFLWSCICNGLKRKSPEMVLKEEENVMKTFKILSQIALGDFSDLHDKLQGFFQKAREMETGLSVTSPDSTYEALQKLPLLG</sequence>
<accession>A0AAV3QYS3</accession>
<dbReference type="Pfam" id="PF10536">
    <property type="entry name" value="PMD"/>
    <property type="match status" value="1"/>
</dbReference>
<dbReference type="Proteomes" id="UP001454036">
    <property type="component" value="Unassembled WGS sequence"/>
</dbReference>
<feature type="domain" description="Aminotransferase-like plant mobile" evidence="1">
    <location>
        <begin position="12"/>
        <end position="254"/>
    </location>
</feature>
<protein>
    <recommendedName>
        <fullName evidence="1">Aminotransferase-like plant mobile domain-containing protein</fullName>
    </recommendedName>
</protein>
<organism evidence="2 3">
    <name type="scientific">Lithospermum erythrorhizon</name>
    <name type="common">Purple gromwell</name>
    <name type="synonym">Lithospermum officinale var. erythrorhizon</name>
    <dbReference type="NCBI Taxonomy" id="34254"/>
    <lineage>
        <taxon>Eukaryota</taxon>
        <taxon>Viridiplantae</taxon>
        <taxon>Streptophyta</taxon>
        <taxon>Embryophyta</taxon>
        <taxon>Tracheophyta</taxon>
        <taxon>Spermatophyta</taxon>
        <taxon>Magnoliopsida</taxon>
        <taxon>eudicotyledons</taxon>
        <taxon>Gunneridae</taxon>
        <taxon>Pentapetalae</taxon>
        <taxon>asterids</taxon>
        <taxon>lamiids</taxon>
        <taxon>Boraginales</taxon>
        <taxon>Boraginaceae</taxon>
        <taxon>Boraginoideae</taxon>
        <taxon>Lithospermeae</taxon>
        <taxon>Lithospermum</taxon>
    </lineage>
</organism>
<evidence type="ECO:0000313" key="2">
    <source>
        <dbReference type="EMBL" id="GAA0168735.1"/>
    </source>
</evidence>
<evidence type="ECO:0000259" key="1">
    <source>
        <dbReference type="Pfam" id="PF10536"/>
    </source>
</evidence>
<keyword evidence="3" id="KW-1185">Reference proteome</keyword>
<evidence type="ECO:0000313" key="3">
    <source>
        <dbReference type="Proteomes" id="UP001454036"/>
    </source>
</evidence>
<dbReference type="EMBL" id="BAABME010006572">
    <property type="protein sequence ID" value="GAA0168735.1"/>
    <property type="molecule type" value="Genomic_DNA"/>
</dbReference>
<proteinExistence type="predicted"/>
<dbReference type="AlphaFoldDB" id="A0AAV3QYS3"/>
<dbReference type="PANTHER" id="PTHR36607:SF20">
    <property type="entry name" value="AMINOTRANSFERASE-LIKE PLANT MOBILE DOMAIN-CONTAINING PROTEIN"/>
    <property type="match status" value="1"/>
</dbReference>
<name>A0AAV3QYS3_LITER</name>
<comment type="caution">
    <text evidence="2">The sequence shown here is derived from an EMBL/GenBank/DDBJ whole genome shotgun (WGS) entry which is preliminary data.</text>
</comment>
<gene>
    <name evidence="2" type="ORF">LIER_23386</name>
</gene>